<dbReference type="InterPro" id="IPR004839">
    <property type="entry name" value="Aminotransferase_I/II_large"/>
</dbReference>
<comment type="similarity">
    <text evidence="2 9">Belongs to the class-II pyridoxal-phosphate-dependent aminotransferase family. Histidinol-phosphate aminotransferase subfamily.</text>
</comment>
<dbReference type="GO" id="GO:0030170">
    <property type="term" value="F:pyridoxal phosphate binding"/>
    <property type="evidence" value="ECO:0007669"/>
    <property type="project" value="InterPro"/>
</dbReference>
<name>A0A410WTM4_9BACL</name>
<comment type="catalytic activity">
    <reaction evidence="9">
        <text>L-histidinol phosphate + 2-oxoglutarate = 3-(imidazol-4-yl)-2-oxopropyl phosphate + L-glutamate</text>
        <dbReference type="Rhea" id="RHEA:23744"/>
        <dbReference type="ChEBI" id="CHEBI:16810"/>
        <dbReference type="ChEBI" id="CHEBI:29985"/>
        <dbReference type="ChEBI" id="CHEBI:57766"/>
        <dbReference type="ChEBI" id="CHEBI:57980"/>
        <dbReference type="EC" id="2.6.1.9"/>
    </reaction>
</comment>
<comment type="cofactor">
    <cofactor evidence="1 9">
        <name>pyridoxal 5'-phosphate</name>
        <dbReference type="ChEBI" id="CHEBI:597326"/>
    </cofactor>
</comment>
<dbReference type="EMBL" id="JAMDMJ010000039">
    <property type="protein sequence ID" value="MCY9599019.1"/>
    <property type="molecule type" value="Genomic_DNA"/>
</dbReference>
<proteinExistence type="inferred from homology"/>
<dbReference type="InterPro" id="IPR005861">
    <property type="entry name" value="HisP_aminotrans"/>
</dbReference>
<keyword evidence="7 9" id="KW-0663">Pyridoxal phosphate</keyword>
<evidence type="ECO:0000313" key="11">
    <source>
        <dbReference type="EMBL" id="MCY9599019.1"/>
    </source>
</evidence>
<evidence type="ECO:0000256" key="9">
    <source>
        <dbReference type="HAMAP-Rule" id="MF_01023"/>
    </source>
</evidence>
<dbReference type="Proteomes" id="UP001527202">
    <property type="component" value="Unassembled WGS sequence"/>
</dbReference>
<dbReference type="UniPathway" id="UPA00031">
    <property type="reaction ID" value="UER00012"/>
</dbReference>
<organism evidence="12 13">
    <name type="scientific">Paenibacillus chitinolyticus</name>
    <dbReference type="NCBI Taxonomy" id="79263"/>
    <lineage>
        <taxon>Bacteria</taxon>
        <taxon>Bacillati</taxon>
        <taxon>Bacillota</taxon>
        <taxon>Bacilli</taxon>
        <taxon>Bacillales</taxon>
        <taxon>Paenibacillaceae</taxon>
        <taxon>Paenibacillus</taxon>
    </lineage>
</organism>
<dbReference type="OrthoDB" id="9813612at2"/>
<dbReference type="Proteomes" id="UP000288943">
    <property type="component" value="Chromosome"/>
</dbReference>
<dbReference type="InterPro" id="IPR015422">
    <property type="entry name" value="PyrdxlP-dep_Trfase_small"/>
</dbReference>
<feature type="domain" description="Aminotransferase class I/classII large" evidence="10">
    <location>
        <begin position="24"/>
        <end position="345"/>
    </location>
</feature>
<dbReference type="PANTHER" id="PTHR42885">
    <property type="entry name" value="HISTIDINOL-PHOSPHATE AMINOTRANSFERASE-RELATED"/>
    <property type="match status" value="1"/>
</dbReference>
<evidence type="ECO:0000256" key="3">
    <source>
        <dbReference type="ARBA" id="ARBA00011738"/>
    </source>
</evidence>
<gene>
    <name evidence="9 12" type="primary">hisC</name>
    <name evidence="11" type="ORF">M5X16_25000</name>
    <name evidence="12" type="ORF">PC41400_08650</name>
</gene>
<dbReference type="PANTHER" id="PTHR42885:SF2">
    <property type="entry name" value="HISTIDINOL-PHOSPHATE AMINOTRANSFERASE"/>
    <property type="match status" value="1"/>
</dbReference>
<reference evidence="12 13" key="1">
    <citation type="submission" date="2018-01" db="EMBL/GenBank/DDBJ databases">
        <title>The whole genome sequencing and assembly of Paenibacillus chitinolyticus KCCM 41400 strain.</title>
        <authorList>
            <person name="Kim J.-Y."/>
            <person name="Park M.-K."/>
            <person name="Lee Y.-J."/>
            <person name="Yi H."/>
            <person name="Bahn Y.-S."/>
            <person name="Kim J.F."/>
            <person name="Lee D.-W."/>
        </authorList>
    </citation>
    <scope>NUCLEOTIDE SEQUENCE [LARGE SCALE GENOMIC DNA]</scope>
    <source>
        <strain evidence="12 13">KCCM 41400</strain>
    </source>
</reference>
<evidence type="ECO:0000259" key="10">
    <source>
        <dbReference type="Pfam" id="PF00155"/>
    </source>
</evidence>
<dbReference type="InterPro" id="IPR015424">
    <property type="entry name" value="PyrdxlP-dep_Trfase"/>
</dbReference>
<dbReference type="NCBIfam" id="TIGR01141">
    <property type="entry name" value="hisC"/>
    <property type="match status" value="1"/>
</dbReference>
<evidence type="ECO:0000313" key="12">
    <source>
        <dbReference type="EMBL" id="QAV17728.1"/>
    </source>
</evidence>
<reference evidence="11 14" key="2">
    <citation type="submission" date="2022-05" db="EMBL/GenBank/DDBJ databases">
        <title>Genome Sequencing of Bee-Associated Microbes.</title>
        <authorList>
            <person name="Dunlap C."/>
        </authorList>
    </citation>
    <scope>NUCLEOTIDE SEQUENCE [LARGE SCALE GENOMIC DNA]</scope>
    <source>
        <strain evidence="11 14">NRRL B-23120</strain>
    </source>
</reference>
<sequence>MYAKAHIHSMAPYIPGFQPEAEQQVIKLNSNENPYPPSPDVRKALAGFDYALLRRYPNATAEPVREVLAEIYGVNRNQVFCGNGSDEIISLLFKAFLEEGSTIALPYPTYSLYRTAADIHRVHCEFVPTRDDFSIDTEALLAVPSQAIILVNPNAPTGLLVSVDVIEELAGRYNGLLIVDEAYIDFADGEASALRLIGRCPNLLILRTLSKSYSLCGIRFGYAFADEALIEALDKCKDSYNVSMLTQTIAAAALRDRSYFDETVGRIRASRGSLGGSLRRLGFAVPDSETNFLLCTPPAGSGLSARRITEWLAERHVYIRHFDSPLLEDKIRISIGTEEENSKLLTLLEDLLNRPEDETVPSGD</sequence>
<dbReference type="AlphaFoldDB" id="A0A410WTM4"/>
<accession>A0A410WTM4</accession>
<keyword evidence="14" id="KW-1185">Reference proteome</keyword>
<keyword evidence="6 9" id="KW-0808">Transferase</keyword>
<dbReference type="GO" id="GO:0000105">
    <property type="term" value="P:L-histidine biosynthetic process"/>
    <property type="evidence" value="ECO:0007669"/>
    <property type="project" value="UniProtKB-UniRule"/>
</dbReference>
<dbReference type="RefSeq" id="WP_053228690.1">
    <property type="nucleotide sequence ID" value="NZ_CP026520.1"/>
</dbReference>
<dbReference type="CDD" id="cd00609">
    <property type="entry name" value="AAT_like"/>
    <property type="match status" value="1"/>
</dbReference>
<evidence type="ECO:0000256" key="4">
    <source>
        <dbReference type="ARBA" id="ARBA00022576"/>
    </source>
</evidence>
<evidence type="ECO:0000256" key="7">
    <source>
        <dbReference type="ARBA" id="ARBA00022898"/>
    </source>
</evidence>
<keyword evidence="4 9" id="KW-0032">Aminotransferase</keyword>
<evidence type="ECO:0000256" key="2">
    <source>
        <dbReference type="ARBA" id="ARBA00007970"/>
    </source>
</evidence>
<evidence type="ECO:0000256" key="1">
    <source>
        <dbReference type="ARBA" id="ARBA00001933"/>
    </source>
</evidence>
<evidence type="ECO:0000313" key="13">
    <source>
        <dbReference type="Proteomes" id="UP000288943"/>
    </source>
</evidence>
<dbReference type="EC" id="2.6.1.9" evidence="9"/>
<dbReference type="Gene3D" id="3.90.1150.10">
    <property type="entry name" value="Aspartate Aminotransferase, domain 1"/>
    <property type="match status" value="1"/>
</dbReference>
<dbReference type="Pfam" id="PF00155">
    <property type="entry name" value="Aminotran_1_2"/>
    <property type="match status" value="1"/>
</dbReference>
<evidence type="ECO:0000256" key="5">
    <source>
        <dbReference type="ARBA" id="ARBA00022605"/>
    </source>
</evidence>
<dbReference type="KEGG" id="pchi:PC41400_08650"/>
<dbReference type="InterPro" id="IPR001917">
    <property type="entry name" value="Aminotrans_II_pyridoxalP_BS"/>
</dbReference>
<keyword evidence="8 9" id="KW-0368">Histidine biosynthesis</keyword>
<feature type="modified residue" description="N6-(pyridoxal phosphate)lysine" evidence="9">
    <location>
        <position position="211"/>
    </location>
</feature>
<evidence type="ECO:0000256" key="8">
    <source>
        <dbReference type="ARBA" id="ARBA00023102"/>
    </source>
</evidence>
<keyword evidence="5 9" id="KW-0028">Amino-acid biosynthesis</keyword>
<dbReference type="PROSITE" id="PS00599">
    <property type="entry name" value="AA_TRANSFER_CLASS_2"/>
    <property type="match status" value="1"/>
</dbReference>
<dbReference type="SUPFAM" id="SSF53383">
    <property type="entry name" value="PLP-dependent transferases"/>
    <property type="match status" value="1"/>
</dbReference>
<comment type="pathway">
    <text evidence="9">Amino-acid biosynthesis; L-histidine biosynthesis; L-histidine from 5-phospho-alpha-D-ribose 1-diphosphate: step 7/9.</text>
</comment>
<evidence type="ECO:0000256" key="6">
    <source>
        <dbReference type="ARBA" id="ARBA00022679"/>
    </source>
</evidence>
<dbReference type="Gene3D" id="3.40.640.10">
    <property type="entry name" value="Type I PLP-dependent aspartate aminotransferase-like (Major domain)"/>
    <property type="match status" value="1"/>
</dbReference>
<protein>
    <recommendedName>
        <fullName evidence="9">Histidinol-phosphate aminotransferase</fullName>
        <ecNumber evidence="9">2.6.1.9</ecNumber>
    </recommendedName>
    <alternativeName>
        <fullName evidence="9">Imidazole acetol-phosphate transaminase</fullName>
    </alternativeName>
</protein>
<evidence type="ECO:0000313" key="14">
    <source>
        <dbReference type="Proteomes" id="UP001527202"/>
    </source>
</evidence>
<dbReference type="GeneID" id="95374879"/>
<comment type="subunit">
    <text evidence="3 9">Homodimer.</text>
</comment>
<dbReference type="GO" id="GO:0004400">
    <property type="term" value="F:histidinol-phosphate transaminase activity"/>
    <property type="evidence" value="ECO:0007669"/>
    <property type="project" value="UniProtKB-UniRule"/>
</dbReference>
<dbReference type="InterPro" id="IPR015421">
    <property type="entry name" value="PyrdxlP-dep_Trfase_major"/>
</dbReference>
<dbReference type="EMBL" id="CP026520">
    <property type="protein sequence ID" value="QAV17728.1"/>
    <property type="molecule type" value="Genomic_DNA"/>
</dbReference>
<dbReference type="HAMAP" id="MF_01023">
    <property type="entry name" value="HisC_aminotrans_2"/>
    <property type="match status" value="1"/>
</dbReference>